<sequence length="161" mass="17338">MRTRLARTTTRLANGTKVTKTKLVEAGPLEWEVQAEAVRRLRALPGYGDEAGPEVTFTLAGDFNSARRSPQQATIAKATGIAAGEPDLRIYAANGRLLLIELKGPKTPVSADQKKRHPLLASLGHPVHLVRGKTIEQGASDVVALVTEWLAANNNETRRAA</sequence>
<evidence type="ECO:0000313" key="2">
    <source>
        <dbReference type="Proteomes" id="UP001061862"/>
    </source>
</evidence>
<dbReference type="EMBL" id="CP104965">
    <property type="protein sequence ID" value="UXN70917.1"/>
    <property type="molecule type" value="Genomic_DNA"/>
</dbReference>
<dbReference type="RefSeq" id="WP_262170210.1">
    <property type="nucleotide sequence ID" value="NZ_CP104965.1"/>
</dbReference>
<reference evidence="1 2" key="1">
    <citation type="submission" date="2022-09" db="EMBL/GenBank/DDBJ databases">
        <title>Interaction between co-microsymbionts with complementary sets of symbiotic genes in legume-rhizobium systems.</title>
        <authorList>
            <person name="Safronova V."/>
            <person name="Sazanova A."/>
            <person name="Afonin A."/>
            <person name="Chirak E."/>
        </authorList>
    </citation>
    <scope>NUCLEOTIDE SEQUENCE [LARGE SCALE GENOMIC DNA]</scope>
    <source>
        <strain evidence="1 2">A18/4-1</strain>
    </source>
</reference>
<gene>
    <name evidence="1" type="ORF">N8A98_06940</name>
</gene>
<protein>
    <submittedName>
        <fullName evidence="1">VRR-NUC domain-containing protein</fullName>
    </submittedName>
</protein>
<dbReference type="Gene3D" id="3.40.1350.10">
    <property type="match status" value="1"/>
</dbReference>
<name>A0ABY6CHZ3_9HYPH</name>
<keyword evidence="2" id="KW-1185">Reference proteome</keyword>
<proteinExistence type="predicted"/>
<evidence type="ECO:0000313" key="1">
    <source>
        <dbReference type="EMBL" id="UXN70917.1"/>
    </source>
</evidence>
<dbReference type="Proteomes" id="UP001061862">
    <property type="component" value="Chromosome"/>
</dbReference>
<organism evidence="1 2">
    <name type="scientific">Devosia neptuniae</name>
    <dbReference type="NCBI Taxonomy" id="191302"/>
    <lineage>
        <taxon>Bacteria</taxon>
        <taxon>Pseudomonadati</taxon>
        <taxon>Pseudomonadota</taxon>
        <taxon>Alphaproteobacteria</taxon>
        <taxon>Hyphomicrobiales</taxon>
        <taxon>Devosiaceae</taxon>
        <taxon>Devosia</taxon>
    </lineage>
</organism>
<dbReference type="InterPro" id="IPR011856">
    <property type="entry name" value="tRNA_endonuc-like_dom_sf"/>
</dbReference>
<accession>A0ABY6CHZ3</accession>